<evidence type="ECO:0000313" key="5">
    <source>
        <dbReference type="Proteomes" id="UP000242754"/>
    </source>
</evidence>
<dbReference type="NCBIfam" id="NF004979">
    <property type="entry name" value="PRK06357.1"/>
    <property type="match status" value="1"/>
</dbReference>
<dbReference type="SMART" id="SM01007">
    <property type="entry name" value="Aldolase_II"/>
    <property type="match status" value="1"/>
</dbReference>
<reference evidence="4 5" key="1">
    <citation type="submission" date="2016-02" db="EMBL/GenBank/DDBJ databases">
        <authorList>
            <person name="Wen L."/>
            <person name="He K."/>
            <person name="Yang H."/>
        </authorList>
    </citation>
    <scope>NUCLEOTIDE SEQUENCE [LARGE SCALE GENOMIC DNA]</scope>
    <source>
        <strain evidence="4">Trichococcus palustris</strain>
    </source>
</reference>
<dbReference type="STRING" id="140314.SAMN04488076_11065"/>
<keyword evidence="5" id="KW-1185">Reference proteome</keyword>
<keyword evidence="2" id="KW-0456">Lyase</keyword>
<dbReference type="EMBL" id="FJNE01000007">
    <property type="protein sequence ID" value="CZQ98363.1"/>
    <property type="molecule type" value="Genomic_DNA"/>
</dbReference>
<dbReference type="GO" id="GO:0019323">
    <property type="term" value="P:pentose catabolic process"/>
    <property type="evidence" value="ECO:0007669"/>
    <property type="project" value="TreeGrafter"/>
</dbReference>
<dbReference type="InterPro" id="IPR001303">
    <property type="entry name" value="Aldolase_II/adducin_N"/>
</dbReference>
<dbReference type="PANTHER" id="PTHR22789:SF0">
    <property type="entry name" value="3-OXO-TETRONATE 4-PHOSPHATE DECARBOXYLASE-RELATED"/>
    <property type="match status" value="1"/>
</dbReference>
<dbReference type="Proteomes" id="UP000242754">
    <property type="component" value="Unassembled WGS sequence"/>
</dbReference>
<sequence>MLYQQERERLAEIVRTMFDRFETNAAGGNVSVRMNDKHIIMTPTLMSQDHLCDISPYQILVVDMDENVIEGDGRLTREINMHMACFKTHKDIGAVIHGHARESMVFATMGMEMPNLTEATQKFGRIPCLDFYPACSPELAEEVKTYVESLGDDVKSKAMLLKQHGVLVLDTTLNRAYDSLERLEYNAYIAYKSMVFDRLGIHNMEVEDYEYNLVE</sequence>
<dbReference type="RefSeq" id="WP_087033811.1">
    <property type="nucleotide sequence ID" value="NZ_FJNE01000007.1"/>
</dbReference>
<evidence type="ECO:0000313" key="4">
    <source>
        <dbReference type="EMBL" id="CZQ98363.1"/>
    </source>
</evidence>
<keyword evidence="1" id="KW-0479">Metal-binding</keyword>
<dbReference type="InterPro" id="IPR050197">
    <property type="entry name" value="Aldolase_class_II_sugar_metab"/>
</dbReference>
<evidence type="ECO:0000259" key="3">
    <source>
        <dbReference type="SMART" id="SM01007"/>
    </source>
</evidence>
<proteinExistence type="predicted"/>
<dbReference type="SUPFAM" id="SSF53639">
    <property type="entry name" value="AraD/HMP-PK domain-like"/>
    <property type="match status" value="1"/>
</dbReference>
<accession>A0A143YV60</accession>
<gene>
    <name evidence="4" type="ORF">Tpal_2255</name>
</gene>
<dbReference type="GO" id="GO:0046872">
    <property type="term" value="F:metal ion binding"/>
    <property type="evidence" value="ECO:0007669"/>
    <property type="project" value="UniProtKB-KW"/>
</dbReference>
<organism evidence="4 5">
    <name type="scientific">Trichococcus palustris</name>
    <dbReference type="NCBI Taxonomy" id="140314"/>
    <lineage>
        <taxon>Bacteria</taxon>
        <taxon>Bacillati</taxon>
        <taxon>Bacillota</taxon>
        <taxon>Bacilli</taxon>
        <taxon>Lactobacillales</taxon>
        <taxon>Carnobacteriaceae</taxon>
        <taxon>Trichococcus</taxon>
    </lineage>
</organism>
<evidence type="ECO:0000256" key="2">
    <source>
        <dbReference type="ARBA" id="ARBA00023239"/>
    </source>
</evidence>
<feature type="domain" description="Class II aldolase/adducin N-terminal" evidence="3">
    <location>
        <begin position="8"/>
        <end position="191"/>
    </location>
</feature>
<dbReference type="PANTHER" id="PTHR22789">
    <property type="entry name" value="FUCULOSE PHOSPHATE ALDOLASE"/>
    <property type="match status" value="1"/>
</dbReference>
<dbReference type="AlphaFoldDB" id="A0A143YV60"/>
<protein>
    <recommendedName>
        <fullName evidence="3">Class II aldolase/adducin N-terminal domain-containing protein</fullName>
    </recommendedName>
</protein>
<dbReference type="Gene3D" id="3.40.225.10">
    <property type="entry name" value="Class II aldolase/adducin N-terminal domain"/>
    <property type="match status" value="1"/>
</dbReference>
<dbReference type="OrthoDB" id="9794581at2"/>
<name>A0A143YV60_9LACT</name>
<evidence type="ECO:0000256" key="1">
    <source>
        <dbReference type="ARBA" id="ARBA00022723"/>
    </source>
</evidence>
<dbReference type="GO" id="GO:0005829">
    <property type="term" value="C:cytosol"/>
    <property type="evidence" value="ECO:0007669"/>
    <property type="project" value="TreeGrafter"/>
</dbReference>
<dbReference type="Pfam" id="PF00596">
    <property type="entry name" value="Aldolase_II"/>
    <property type="match status" value="1"/>
</dbReference>
<dbReference type="InterPro" id="IPR036409">
    <property type="entry name" value="Aldolase_II/adducin_N_sf"/>
</dbReference>
<dbReference type="GO" id="GO:0016832">
    <property type="term" value="F:aldehyde-lyase activity"/>
    <property type="evidence" value="ECO:0007669"/>
    <property type="project" value="TreeGrafter"/>
</dbReference>